<evidence type="ECO:0000256" key="1">
    <source>
        <dbReference type="ARBA" id="ARBA00022737"/>
    </source>
</evidence>
<dbReference type="Pfam" id="PF24883">
    <property type="entry name" value="NPHP3_N"/>
    <property type="match status" value="1"/>
</dbReference>
<dbReference type="AlphaFoldDB" id="A0AAW0CYS3"/>
<evidence type="ECO:0000259" key="2">
    <source>
        <dbReference type="Pfam" id="PF24883"/>
    </source>
</evidence>
<evidence type="ECO:0000313" key="4">
    <source>
        <dbReference type="Proteomes" id="UP001383192"/>
    </source>
</evidence>
<dbReference type="EMBL" id="JAYKXP010000026">
    <property type="protein sequence ID" value="KAK7044267.1"/>
    <property type="molecule type" value="Genomic_DNA"/>
</dbReference>
<keyword evidence="1" id="KW-0677">Repeat</keyword>
<dbReference type="Proteomes" id="UP001383192">
    <property type="component" value="Unassembled WGS sequence"/>
</dbReference>
<gene>
    <name evidence="3" type="ORF">VNI00_007989</name>
</gene>
<dbReference type="InterPro" id="IPR056884">
    <property type="entry name" value="NPHP3-like_N"/>
</dbReference>
<reference evidence="3 4" key="1">
    <citation type="submission" date="2024-01" db="EMBL/GenBank/DDBJ databases">
        <title>A draft genome for a cacao thread blight-causing isolate of Paramarasmius palmivorus.</title>
        <authorList>
            <person name="Baruah I.K."/>
            <person name="Bukari Y."/>
            <person name="Amoako-Attah I."/>
            <person name="Meinhardt L.W."/>
            <person name="Bailey B.A."/>
            <person name="Cohen S.P."/>
        </authorList>
    </citation>
    <scope>NUCLEOTIDE SEQUENCE [LARGE SCALE GENOMIC DNA]</scope>
    <source>
        <strain evidence="3 4">GH-12</strain>
    </source>
</reference>
<sequence length="577" mass="66327">MAEASSQNGYLASSFFFSYGDPMRNNSQPLFLSIAHDLSRHIPEIREPIAQKIRMDRSVLSATLAIQFRELIVEPLSRVQSTLLAEGRTPLSWIIIIDGLDECEDRNGESSSREKGRQEQQEILCVMCKTLSLQDIGVRFLIVSRFEQHIHEIFLEFGPELVCRVPLDTKYPTDGDIKRYLEGEFERIRRIKLPDVPYPWPSLDIIESLVARASKQFLYAATVIEFVDNRYSVPIPQLRRVLNPRKQDIPFANIDLLYKQILRCNPYRCDVQQALRALSAFRLADSLCPCTPSRVEALLSLDEGEIGATLVGMHSVLDIRGPDEEIRAPHISFSEFLQDAARSEEFYVGDRASQHGFIACCFIRVIGQYVQGAFEWKRKGMPQPKEELFRKAWDWWGYHCLQSGFSEAVLSSLRDANFDLGLGSAIALFLRTPQPAGAPRHAFRNVQRFFFQHKSLLQRNTVKTDIKIVDNFLKYTKGFHVDVSDLNISAKVSEVLEAAATIMGYYLFEEENPPNLDNLRKRLMEYPDLFEEERLSFGKQWCCELAMVLSPANRSPHCSMYVCPDCKKRVVYHVRYR</sequence>
<organism evidence="3 4">
    <name type="scientific">Paramarasmius palmivorus</name>
    <dbReference type="NCBI Taxonomy" id="297713"/>
    <lineage>
        <taxon>Eukaryota</taxon>
        <taxon>Fungi</taxon>
        <taxon>Dikarya</taxon>
        <taxon>Basidiomycota</taxon>
        <taxon>Agaricomycotina</taxon>
        <taxon>Agaricomycetes</taxon>
        <taxon>Agaricomycetidae</taxon>
        <taxon>Agaricales</taxon>
        <taxon>Marasmiineae</taxon>
        <taxon>Marasmiaceae</taxon>
        <taxon>Paramarasmius</taxon>
    </lineage>
</organism>
<comment type="caution">
    <text evidence="3">The sequence shown here is derived from an EMBL/GenBank/DDBJ whole genome shotgun (WGS) entry which is preliminary data.</text>
</comment>
<name>A0AAW0CYS3_9AGAR</name>
<dbReference type="PANTHER" id="PTHR10039">
    <property type="entry name" value="AMELOGENIN"/>
    <property type="match status" value="1"/>
</dbReference>
<keyword evidence="4" id="KW-1185">Reference proteome</keyword>
<evidence type="ECO:0000313" key="3">
    <source>
        <dbReference type="EMBL" id="KAK7044267.1"/>
    </source>
</evidence>
<feature type="domain" description="Nephrocystin 3-like N-terminal" evidence="2">
    <location>
        <begin position="7"/>
        <end position="145"/>
    </location>
</feature>
<protein>
    <recommendedName>
        <fullName evidence="2">Nephrocystin 3-like N-terminal domain-containing protein</fullName>
    </recommendedName>
</protein>
<proteinExistence type="predicted"/>
<accession>A0AAW0CYS3</accession>
<dbReference type="PANTHER" id="PTHR10039:SF14">
    <property type="entry name" value="NACHT DOMAIN-CONTAINING PROTEIN"/>
    <property type="match status" value="1"/>
</dbReference>